<dbReference type="EMBL" id="JANAWD010000930">
    <property type="protein sequence ID" value="KAJ3475030.1"/>
    <property type="molecule type" value="Genomic_DNA"/>
</dbReference>
<evidence type="ECO:0000256" key="3">
    <source>
        <dbReference type="SAM" id="SignalP"/>
    </source>
</evidence>
<dbReference type="SUPFAM" id="SSF48208">
    <property type="entry name" value="Six-hairpin glycosidases"/>
    <property type="match status" value="1"/>
</dbReference>
<keyword evidence="2" id="KW-0472">Membrane</keyword>
<feature type="region of interest" description="Disordered" evidence="1">
    <location>
        <begin position="421"/>
        <end position="484"/>
    </location>
</feature>
<gene>
    <name evidence="4" type="ORF">NLI96_g12104</name>
</gene>
<sequence length="549" mass="60233">MFLFLRLLTLLSCFLVFSFVNAETFTIPSEWRKPTSNLTFDARNTIAQDAINTLTSLFNSSGEISALEYQQSASALGAFALHDRIANNRSNELLTTGHIMEAFEAYPGFHRTPVWALSSVYAYRAYGNHSMLEIAMSVWNDTLAFMITEDDATRGKHPLKNITFPGECNGATVAGGLFYVGDNSTDAEVNGETVGAYLALSAHLLELTLESRYASVAELTAQFIRSHLFNGTIVLDMIDLPTCRGFDTTLTYDSGFAIEGLGVYASVTKDPMWSSFFGLKAIYIRALLEVYFRLSPTSHLAKLIRAYITVQYNAIIDLANASPGHYYTPWWSGPPAAHFMAWGQLAALDVLNSAVGFVADPGNPLIPSAKAVIPIYQSVLSKSTKLGLMIGLPLTTLVLLAISVLGFILYIRRHRKIEIDIPPSPYNGKKHPDITPYPFPSEMSPHSASASSPPPAGRERVYPRDNPLPRKHRNLQAHNPNPMTGTGDAQFLGTSRGCGTAPDSINPPTEAAHQVDLNTLPGLIQRLNDTLMRVGEAPPRYERNADERV</sequence>
<protein>
    <recommendedName>
        <fullName evidence="6">Glycoside hydrolase family 76 protein</fullName>
    </recommendedName>
</protein>
<organism evidence="4 5">
    <name type="scientific">Meripilus lineatus</name>
    <dbReference type="NCBI Taxonomy" id="2056292"/>
    <lineage>
        <taxon>Eukaryota</taxon>
        <taxon>Fungi</taxon>
        <taxon>Dikarya</taxon>
        <taxon>Basidiomycota</taxon>
        <taxon>Agaricomycotina</taxon>
        <taxon>Agaricomycetes</taxon>
        <taxon>Polyporales</taxon>
        <taxon>Meripilaceae</taxon>
        <taxon>Meripilus</taxon>
    </lineage>
</organism>
<keyword evidence="2" id="KW-1133">Transmembrane helix</keyword>
<dbReference type="InterPro" id="IPR008928">
    <property type="entry name" value="6-hairpin_glycosidase_sf"/>
</dbReference>
<evidence type="ECO:0008006" key="6">
    <source>
        <dbReference type="Google" id="ProtNLM"/>
    </source>
</evidence>
<dbReference type="Proteomes" id="UP001212997">
    <property type="component" value="Unassembled WGS sequence"/>
</dbReference>
<feature type="chain" id="PRO_5042190397" description="Glycoside hydrolase family 76 protein" evidence="3">
    <location>
        <begin position="23"/>
        <end position="549"/>
    </location>
</feature>
<evidence type="ECO:0000313" key="5">
    <source>
        <dbReference type="Proteomes" id="UP001212997"/>
    </source>
</evidence>
<feature type="signal peptide" evidence="3">
    <location>
        <begin position="1"/>
        <end position="22"/>
    </location>
</feature>
<dbReference type="AlphaFoldDB" id="A0AAD5UQG7"/>
<keyword evidence="5" id="KW-1185">Reference proteome</keyword>
<evidence type="ECO:0000313" key="4">
    <source>
        <dbReference type="EMBL" id="KAJ3475030.1"/>
    </source>
</evidence>
<keyword evidence="2" id="KW-0812">Transmembrane</keyword>
<reference evidence="4" key="1">
    <citation type="submission" date="2022-07" db="EMBL/GenBank/DDBJ databases">
        <title>Genome Sequence of Physisporinus lineatus.</title>
        <authorList>
            <person name="Buettner E."/>
        </authorList>
    </citation>
    <scope>NUCLEOTIDE SEQUENCE</scope>
    <source>
        <strain evidence="4">VT162</strain>
    </source>
</reference>
<evidence type="ECO:0000256" key="1">
    <source>
        <dbReference type="SAM" id="MobiDB-lite"/>
    </source>
</evidence>
<keyword evidence="3" id="KW-0732">Signal</keyword>
<comment type="caution">
    <text evidence="4">The sequence shown here is derived from an EMBL/GenBank/DDBJ whole genome shotgun (WGS) entry which is preliminary data.</text>
</comment>
<dbReference type="GO" id="GO:0005975">
    <property type="term" value="P:carbohydrate metabolic process"/>
    <property type="evidence" value="ECO:0007669"/>
    <property type="project" value="InterPro"/>
</dbReference>
<feature type="compositionally biased region" description="Low complexity" evidence="1">
    <location>
        <begin position="440"/>
        <end position="451"/>
    </location>
</feature>
<name>A0AAD5UQG7_9APHY</name>
<accession>A0AAD5UQG7</accession>
<evidence type="ECO:0000256" key="2">
    <source>
        <dbReference type="SAM" id="Phobius"/>
    </source>
</evidence>
<proteinExistence type="predicted"/>
<dbReference type="Gene3D" id="1.50.10.20">
    <property type="match status" value="1"/>
</dbReference>
<feature type="transmembrane region" description="Helical" evidence="2">
    <location>
        <begin position="386"/>
        <end position="411"/>
    </location>
</feature>